<dbReference type="CDD" id="cd18795">
    <property type="entry name" value="SF2_C_Ski2"/>
    <property type="match status" value="1"/>
</dbReference>
<dbReference type="InterPro" id="IPR027417">
    <property type="entry name" value="P-loop_NTPase"/>
</dbReference>
<feature type="domain" description="Helicase ATP-binding" evidence="6">
    <location>
        <begin position="343"/>
        <end position="542"/>
    </location>
</feature>
<dbReference type="Gene3D" id="1.10.3380.10">
    <property type="entry name" value="Sec63 N-terminal domain-like domain"/>
    <property type="match status" value="1"/>
</dbReference>
<dbReference type="Gene3D" id="2.60.40.150">
    <property type="entry name" value="C2 domain"/>
    <property type="match status" value="1"/>
</dbReference>
<dbReference type="Pfam" id="PF00270">
    <property type="entry name" value="DEAD"/>
    <property type="match status" value="2"/>
</dbReference>
<dbReference type="InterPro" id="IPR014756">
    <property type="entry name" value="Ig_E-set"/>
</dbReference>
<feature type="domain" description="Helicase ATP-binding" evidence="6">
    <location>
        <begin position="1214"/>
        <end position="1382"/>
    </location>
</feature>
<dbReference type="OrthoDB" id="5575at2759"/>
<dbReference type="SUPFAM" id="SSF158702">
    <property type="entry name" value="Sec63 N-terminal domain-like"/>
    <property type="match status" value="1"/>
</dbReference>
<feature type="domain" description="Helicase C-terminal" evidence="7">
    <location>
        <begin position="578"/>
        <end position="780"/>
    </location>
</feature>
<dbReference type="SMART" id="SM00490">
    <property type="entry name" value="HELICc"/>
    <property type="match status" value="1"/>
</dbReference>
<dbReference type="FunFam" id="1.10.10.10:FF:000024">
    <property type="entry name" value="U5 small nuclear ribonucleoprotein helicase"/>
    <property type="match status" value="1"/>
</dbReference>
<dbReference type="InterPro" id="IPR001650">
    <property type="entry name" value="Helicase_C-like"/>
</dbReference>
<dbReference type="Pfam" id="PF23445">
    <property type="entry name" value="WHD_SNRNP200"/>
    <property type="match status" value="1"/>
</dbReference>
<dbReference type="SUPFAM" id="SSF46785">
    <property type="entry name" value="Winged helix' DNA-binding domain"/>
    <property type="match status" value="1"/>
</dbReference>
<dbReference type="InterPro" id="IPR036390">
    <property type="entry name" value="WH_DNA-bd_sf"/>
</dbReference>
<dbReference type="PROSITE" id="PS51192">
    <property type="entry name" value="HELICASE_ATP_BIND_1"/>
    <property type="match status" value="2"/>
</dbReference>
<keyword evidence="2" id="KW-0378">Hydrolase</keyword>
<dbReference type="EMBL" id="PJQD01000008">
    <property type="protein sequence ID" value="POY76060.1"/>
    <property type="molecule type" value="Genomic_DNA"/>
</dbReference>
<dbReference type="InterPro" id="IPR057842">
    <property type="entry name" value="WH_MER3"/>
</dbReference>
<dbReference type="InterPro" id="IPR035892">
    <property type="entry name" value="C2_domain_sf"/>
</dbReference>
<gene>
    <name evidence="8" type="ORF">BMF94_0783</name>
</gene>
<evidence type="ECO:0000313" key="9">
    <source>
        <dbReference type="Proteomes" id="UP000237144"/>
    </source>
</evidence>
<evidence type="ECO:0000256" key="3">
    <source>
        <dbReference type="ARBA" id="ARBA00022806"/>
    </source>
</evidence>
<accession>A0A2S5BH11</accession>
<dbReference type="SUPFAM" id="SSF81296">
    <property type="entry name" value="E set domains"/>
    <property type="match status" value="1"/>
</dbReference>
<evidence type="ECO:0000256" key="2">
    <source>
        <dbReference type="ARBA" id="ARBA00022801"/>
    </source>
</evidence>
<evidence type="ECO:0000256" key="4">
    <source>
        <dbReference type="ARBA" id="ARBA00022840"/>
    </source>
</evidence>
<keyword evidence="9" id="KW-1185">Reference proteome</keyword>
<dbReference type="InterPro" id="IPR036388">
    <property type="entry name" value="WH-like_DNA-bd_sf"/>
</dbReference>
<dbReference type="Gene3D" id="3.40.50.300">
    <property type="entry name" value="P-loop containing nucleotide triphosphate hydrolases"/>
    <property type="match status" value="4"/>
</dbReference>
<proteinExistence type="predicted"/>
<feature type="region of interest" description="Disordered" evidence="5">
    <location>
        <begin position="49"/>
        <end position="89"/>
    </location>
</feature>
<dbReference type="Proteomes" id="UP000237144">
    <property type="component" value="Unassembled WGS sequence"/>
</dbReference>
<name>A0A2S5BH11_9BASI</name>
<dbReference type="FunFam" id="3.40.50.300:FF:000062">
    <property type="entry name" value="U5 small nuclear ribonucleoprotein helicase"/>
    <property type="match status" value="1"/>
</dbReference>
<dbReference type="InterPro" id="IPR011545">
    <property type="entry name" value="DEAD/DEAH_box_helicase_dom"/>
</dbReference>
<sequence>MADPPSESIRQFLATLTSATSSSSNLDAANLNAALAQIRSALPPNVAISAAQAPPAPAKFDRDPGPSLLRRAEAPPAGPSASEKGSSRGLSATAWLQSVLREDYRVTHALEVLRSDRSDAEIQDDLLDVFGFDAIEDMGEAVRRRKEFATAPTASDATAKNGFYAPTQLRADHAAGPSQLSAHARDYTPGSQLVFASADEINAVKAAKKAMRREKGKGRADGDMDDIPDVQAWLHRREQQLAQGPADPLTGLRPDFGDAPQYPHVYMASRQTGVSIAGQKLTLPVGTLREAKELYDEVTIPAPKAVPFRFDEKLRPISDMDAWGKRTFHAYKTLNRLQSIVFPVAYGSNENMLVCAPTGAGKTDVALLTILRCLSTLVSSPLTSMSQPPKLPPPASFKIVYVAPLKALAAEVTLKFAKRLSWAGIKVRELTGDMKLTRKEVDETAIIVTTPEKWDVVTRRGAGTSDSEVAEASLSPKVKLLIIDEVHLLHEDRGAVIESIVARTLRQVESSQSLIRIVGLSATLPNYVDVADFLGVNRYTGLFFFDASFRPVPLEQHFVGVKGKPGSPQSRANLDNAAFDKVAELVKAGHQCMVFVHARKETVKTAQMLREKAAAEGILDLIDPVASEESNGKLQGFKRDLAASRNREMKDLANSGFGIHHAGMLRSDRNISERMFEANVTKVLCCTATLAWGVNLPAYAVVIKGTQVYDSGKGAFVDLSILDVLQIFGRAGRPQYEDQGVGYICTTYDKIDHYVSTITQQHPIESKFTAGMVDSLNAEISLGTVTNMDEGVRWLGYSYLFVRMRKNPLLYGMTAAEVEQDPLLGSKRHALINNAAKRLVEVQMVKFDQDLGTFTPTDLGRIAARYYIRDASIEIFNKMFRPRMSEADVLALISASVEFAQVQVRENEIEELKKLMETSCPCQVRGGTDSSAGKVNVLLQSYISKAYIEDFALVSDTGYVSQNAGRIVRALLDIALAKRWAPVSLVLLNMSKAIERRMWAFAHPLAQFDLPADLLYNIERWADDVPIEEVASMSDVDFGTLVHQNERLGGFAVRAARSLPSLSIQPSLQPLSHDLLRVRLELTKTFEWSEKHHGSLEAFWVWVEDEDNLSILQLARVLIRPHTKTANLQFTIPVSAAPKSLCVRAISDRWIGAEMEQYVDLAGLVLPPPPMPHLPLLDLPLLSKRDAFSSHPQLAALYSQGTPSFDPIQTQVFHSIFHSSTNILLCTPSTATRDALLDLAIWRSLGAHPASRVLVIAPRKALARHTTERIRAAFEESGQAEVIFIGRSDGFAEMPSSTSKATVLVTSPSVLLRALRQGGTALSSDLQLVIADGIEALDATYELALARLRQHQAGVRVVAAGASLSEADGLADFLGVPEHGIFSFSPSARSTALETNVQAFTTPHSFALLRQMVKPAYDAARTASGSTIIIVPSRSQCRSTAGDLVTQSASDLDESFVSEEALDLVAASADSIDDPELAEALSHGIGVFHEGLPPKQQRLALELFAAGIIRILLISREACWTVPVRASLVVVMSAQYVTARPSTEGPADREVLDYAVPDLLRIQSLAESGPSDSSASSLLLCQKDQADLYQKFFQEGVIVESDLVRDSILPAVCFDDLAAKRARTRQDLVDSLSWTYAARRFEANPSYYAPDLSQPEIDSDSDRVSLLSSRLVDKVITQLEARCAVLPTGPADVSLSLLGRYYAEASIALEEVERLQNISLDDLMRSSKPLGNGSISAVEETLVDPTVSSFSQRLPRAIKNDLGDRGVADAETWTRRVLLAAFRAGRIPRQDEGLQKQQFELVKRVVKSRV</sequence>
<organism evidence="8 9">
    <name type="scientific">Rhodotorula taiwanensis</name>
    <dbReference type="NCBI Taxonomy" id="741276"/>
    <lineage>
        <taxon>Eukaryota</taxon>
        <taxon>Fungi</taxon>
        <taxon>Dikarya</taxon>
        <taxon>Basidiomycota</taxon>
        <taxon>Pucciniomycotina</taxon>
        <taxon>Microbotryomycetes</taxon>
        <taxon>Sporidiobolales</taxon>
        <taxon>Sporidiobolaceae</taxon>
        <taxon>Rhodotorula</taxon>
    </lineage>
</organism>
<evidence type="ECO:0008006" key="10">
    <source>
        <dbReference type="Google" id="ProtNLM"/>
    </source>
</evidence>
<dbReference type="GO" id="GO:0005524">
    <property type="term" value="F:ATP binding"/>
    <property type="evidence" value="ECO:0007669"/>
    <property type="project" value="UniProtKB-KW"/>
</dbReference>
<dbReference type="PIRSF" id="PIRSF039073">
    <property type="entry name" value="BRR2"/>
    <property type="match status" value="1"/>
</dbReference>
<keyword evidence="3" id="KW-0347">Helicase</keyword>
<keyword evidence="1" id="KW-0547">Nucleotide-binding</keyword>
<evidence type="ECO:0000259" key="7">
    <source>
        <dbReference type="PROSITE" id="PS51194"/>
    </source>
</evidence>
<protein>
    <recommendedName>
        <fullName evidence="10">Sec63-domain-containing protein</fullName>
    </recommendedName>
</protein>
<dbReference type="PANTHER" id="PTHR47961">
    <property type="entry name" value="DNA POLYMERASE THETA, PUTATIVE (AFU_ORTHOLOGUE AFUA_1G05260)-RELATED"/>
    <property type="match status" value="1"/>
</dbReference>
<dbReference type="GO" id="GO:0016787">
    <property type="term" value="F:hydrolase activity"/>
    <property type="evidence" value="ECO:0007669"/>
    <property type="project" value="UniProtKB-KW"/>
</dbReference>
<dbReference type="STRING" id="741276.A0A2S5BH11"/>
<dbReference type="Pfam" id="PF02889">
    <property type="entry name" value="Sec63"/>
    <property type="match status" value="1"/>
</dbReference>
<dbReference type="SMART" id="SM00973">
    <property type="entry name" value="Sec63"/>
    <property type="match status" value="1"/>
</dbReference>
<comment type="caution">
    <text evidence="8">The sequence shown here is derived from an EMBL/GenBank/DDBJ whole genome shotgun (WGS) entry which is preliminary data.</text>
</comment>
<dbReference type="FunFam" id="3.40.50.300:FF:000102">
    <property type="entry name" value="RNA helicase, activating signal cointegrator 1"/>
    <property type="match status" value="1"/>
</dbReference>
<dbReference type="GO" id="GO:0003676">
    <property type="term" value="F:nucleic acid binding"/>
    <property type="evidence" value="ECO:0007669"/>
    <property type="project" value="InterPro"/>
</dbReference>
<reference evidence="8 9" key="1">
    <citation type="journal article" date="2018" name="Front. Microbiol.">
        <title>Prospects for Fungal Bioremediation of Acidic Radioactive Waste Sites: Characterization and Genome Sequence of Rhodotorula taiwanensis MD1149.</title>
        <authorList>
            <person name="Tkavc R."/>
            <person name="Matrosova V.Y."/>
            <person name="Grichenko O.E."/>
            <person name="Gostincar C."/>
            <person name="Volpe R.P."/>
            <person name="Klimenkova P."/>
            <person name="Gaidamakova E.K."/>
            <person name="Zhou C.E."/>
            <person name="Stewart B.J."/>
            <person name="Lyman M.G."/>
            <person name="Malfatti S.A."/>
            <person name="Rubinfeld B."/>
            <person name="Courtot M."/>
            <person name="Singh J."/>
            <person name="Dalgard C.L."/>
            <person name="Hamilton T."/>
            <person name="Frey K.G."/>
            <person name="Gunde-Cimerman N."/>
            <person name="Dugan L."/>
            <person name="Daly M.J."/>
        </authorList>
    </citation>
    <scope>NUCLEOTIDE SEQUENCE [LARGE SCALE GENOMIC DNA]</scope>
    <source>
        <strain evidence="8 9">MD1149</strain>
    </source>
</reference>
<dbReference type="GO" id="GO:0004386">
    <property type="term" value="F:helicase activity"/>
    <property type="evidence" value="ECO:0007669"/>
    <property type="project" value="UniProtKB-KW"/>
</dbReference>
<keyword evidence="4" id="KW-0067">ATP-binding</keyword>
<dbReference type="InterPro" id="IPR004179">
    <property type="entry name" value="Sec63-dom"/>
</dbReference>
<dbReference type="SMART" id="SM00487">
    <property type="entry name" value="DEXDc"/>
    <property type="match status" value="2"/>
</dbReference>
<evidence type="ECO:0000313" key="8">
    <source>
        <dbReference type="EMBL" id="POY76060.1"/>
    </source>
</evidence>
<dbReference type="FunFam" id="1.10.3380.10:FF:000001">
    <property type="entry name" value="U5 small nuclear ribonucleoprotein helicase"/>
    <property type="match status" value="1"/>
</dbReference>
<dbReference type="SUPFAM" id="SSF52540">
    <property type="entry name" value="P-loop containing nucleoside triphosphate hydrolases"/>
    <property type="match status" value="4"/>
</dbReference>
<dbReference type="PROSITE" id="PS51194">
    <property type="entry name" value="HELICASE_CTER"/>
    <property type="match status" value="1"/>
</dbReference>
<dbReference type="InterPro" id="IPR014001">
    <property type="entry name" value="Helicase_ATP-bd"/>
</dbReference>
<evidence type="ECO:0000259" key="6">
    <source>
        <dbReference type="PROSITE" id="PS51192"/>
    </source>
</evidence>
<evidence type="ECO:0000256" key="5">
    <source>
        <dbReference type="SAM" id="MobiDB-lite"/>
    </source>
</evidence>
<evidence type="ECO:0000256" key="1">
    <source>
        <dbReference type="ARBA" id="ARBA00022741"/>
    </source>
</evidence>
<dbReference type="Gene3D" id="1.10.10.10">
    <property type="entry name" value="Winged helix-like DNA-binding domain superfamily/Winged helix DNA-binding domain"/>
    <property type="match status" value="2"/>
</dbReference>
<dbReference type="PANTHER" id="PTHR47961:SF13">
    <property type="entry name" value="ACTIVATING SIGNAL COINTEGRATOR 1 COMPLEX SUBUNIT 3"/>
    <property type="match status" value="1"/>
</dbReference>
<dbReference type="InterPro" id="IPR050474">
    <property type="entry name" value="Hel308_SKI2-like"/>
</dbReference>